<dbReference type="GO" id="GO:0050852">
    <property type="term" value="P:T cell receptor signaling pathway"/>
    <property type="evidence" value="ECO:0007669"/>
    <property type="project" value="TreeGrafter"/>
</dbReference>
<dbReference type="Pfam" id="PF22705">
    <property type="entry name" value="C2-set_3"/>
    <property type="match status" value="1"/>
</dbReference>
<dbReference type="PANTHER" id="PTHR24100">
    <property type="entry name" value="BUTYROPHILIN"/>
    <property type="match status" value="1"/>
</dbReference>
<keyword evidence="3" id="KW-0393">Immunoglobulin domain</keyword>
<comment type="caution">
    <text evidence="6">The sequence shown here is derived from an EMBL/GenBank/DDBJ whole genome shotgun (WGS) entry which is preliminary data.</text>
</comment>
<dbReference type="Proteomes" id="UP000796761">
    <property type="component" value="Unassembled WGS sequence"/>
</dbReference>
<dbReference type="InterPro" id="IPR053896">
    <property type="entry name" value="BTN3A2-like_Ig-C"/>
</dbReference>
<evidence type="ECO:0000313" key="7">
    <source>
        <dbReference type="Proteomes" id="UP000796761"/>
    </source>
</evidence>
<dbReference type="InterPro" id="IPR036179">
    <property type="entry name" value="Ig-like_dom_sf"/>
</dbReference>
<keyword evidence="4" id="KW-1133">Transmembrane helix</keyword>
<evidence type="ECO:0000256" key="1">
    <source>
        <dbReference type="ARBA" id="ARBA00004370"/>
    </source>
</evidence>
<dbReference type="InterPro" id="IPR050504">
    <property type="entry name" value="IgSF_BTN/MOG"/>
</dbReference>
<evidence type="ECO:0000313" key="6">
    <source>
        <dbReference type="EMBL" id="TRZ17786.1"/>
    </source>
</evidence>
<reference evidence="6" key="1">
    <citation type="submission" date="2019-04" db="EMBL/GenBank/DDBJ databases">
        <title>Genome assembly of Zosterops borbonicus 15179.</title>
        <authorList>
            <person name="Leroy T."/>
            <person name="Anselmetti Y."/>
            <person name="Tilak M.-K."/>
            <person name="Nabholz B."/>
        </authorList>
    </citation>
    <scope>NUCLEOTIDE SEQUENCE</scope>
    <source>
        <strain evidence="6">HGM_15179</strain>
        <tissue evidence="6">Muscle</tissue>
    </source>
</reference>
<dbReference type="EMBL" id="SWJQ01000251">
    <property type="protein sequence ID" value="TRZ17786.1"/>
    <property type="molecule type" value="Genomic_DNA"/>
</dbReference>
<dbReference type="InterPro" id="IPR013783">
    <property type="entry name" value="Ig-like_fold"/>
</dbReference>
<evidence type="ECO:0000256" key="4">
    <source>
        <dbReference type="SAM" id="Phobius"/>
    </source>
</evidence>
<dbReference type="SUPFAM" id="SSF48726">
    <property type="entry name" value="Immunoglobulin"/>
    <property type="match status" value="2"/>
</dbReference>
<sequence>MNMGRGFGSQEKRIYSLNRESTVAGRETMKNEKLEILERCLEPEGLHVGCFQSQAQAKKISGAEQILPAADGLLLFPIAEGGSQGCTDGNAMSGQIPMQFVDNKLCVFAAQGGSAPPSFESMTTVIVILAAVIALIIGFGVSGRHSISVTALASPGNIGQRSILGCTFEPNIQMDSITIQWAKEGVAGLVHEFKGEKDHLQEQDPSFQGRTAVFVDQVMGGNASLELRVLEITCEMCWSGPLLTFSIPVVQVESSSCGDTLQCEAPRWFPSPTVLWMACGDTGEHLPHTANTSYELNPENITVKVVSLLHNIAANATYTCVIENSIAKAVVNIRVTESTQRK</sequence>
<evidence type="ECO:0000256" key="3">
    <source>
        <dbReference type="ARBA" id="ARBA00023319"/>
    </source>
</evidence>
<feature type="domain" description="Ig-like" evidence="5">
    <location>
        <begin position="241"/>
        <end position="336"/>
    </location>
</feature>
<dbReference type="GO" id="GO:0009897">
    <property type="term" value="C:external side of plasma membrane"/>
    <property type="evidence" value="ECO:0007669"/>
    <property type="project" value="TreeGrafter"/>
</dbReference>
<dbReference type="OrthoDB" id="9898017at2759"/>
<organism evidence="6 7">
    <name type="scientific">Zosterops borbonicus</name>
    <dbReference type="NCBI Taxonomy" id="364589"/>
    <lineage>
        <taxon>Eukaryota</taxon>
        <taxon>Metazoa</taxon>
        <taxon>Chordata</taxon>
        <taxon>Craniata</taxon>
        <taxon>Vertebrata</taxon>
        <taxon>Euteleostomi</taxon>
        <taxon>Archelosauria</taxon>
        <taxon>Archosauria</taxon>
        <taxon>Dinosauria</taxon>
        <taxon>Saurischia</taxon>
        <taxon>Theropoda</taxon>
        <taxon>Coelurosauria</taxon>
        <taxon>Aves</taxon>
        <taxon>Neognathae</taxon>
        <taxon>Neoaves</taxon>
        <taxon>Telluraves</taxon>
        <taxon>Australaves</taxon>
        <taxon>Passeriformes</taxon>
        <taxon>Sylvioidea</taxon>
        <taxon>Zosteropidae</taxon>
        <taxon>Zosterops</taxon>
    </lineage>
</organism>
<dbReference type="AlphaFoldDB" id="A0A8K1GH22"/>
<dbReference type="PROSITE" id="PS50835">
    <property type="entry name" value="IG_LIKE"/>
    <property type="match status" value="1"/>
</dbReference>
<dbReference type="Gene3D" id="2.60.40.10">
    <property type="entry name" value="Immunoglobulins"/>
    <property type="match status" value="2"/>
</dbReference>
<proteinExistence type="predicted"/>
<dbReference type="GO" id="GO:0001817">
    <property type="term" value="P:regulation of cytokine production"/>
    <property type="evidence" value="ECO:0007669"/>
    <property type="project" value="TreeGrafter"/>
</dbReference>
<keyword evidence="7" id="KW-1185">Reference proteome</keyword>
<comment type="subcellular location">
    <subcellularLocation>
        <location evidence="1">Membrane</location>
    </subcellularLocation>
</comment>
<gene>
    <name evidence="6" type="ORF">HGM15179_009336</name>
</gene>
<keyword evidence="2 4" id="KW-0472">Membrane</keyword>
<accession>A0A8K1GH22</accession>
<feature type="transmembrane region" description="Helical" evidence="4">
    <location>
        <begin position="122"/>
        <end position="141"/>
    </location>
</feature>
<dbReference type="PANTHER" id="PTHR24100:SF0">
    <property type="entry name" value="V-SET DOMAIN-CONTAINING T-CELL ACTIVATION INHIBITOR 1"/>
    <property type="match status" value="1"/>
</dbReference>
<dbReference type="InterPro" id="IPR007110">
    <property type="entry name" value="Ig-like_dom"/>
</dbReference>
<evidence type="ECO:0000256" key="2">
    <source>
        <dbReference type="ARBA" id="ARBA00023136"/>
    </source>
</evidence>
<protein>
    <recommendedName>
        <fullName evidence="5">Ig-like domain-containing protein</fullName>
    </recommendedName>
</protein>
<evidence type="ECO:0000259" key="5">
    <source>
        <dbReference type="PROSITE" id="PS50835"/>
    </source>
</evidence>
<dbReference type="GO" id="GO:0005102">
    <property type="term" value="F:signaling receptor binding"/>
    <property type="evidence" value="ECO:0007669"/>
    <property type="project" value="TreeGrafter"/>
</dbReference>
<dbReference type="FunFam" id="2.60.40.10:FF:000590">
    <property type="entry name" value="V-set domain-containing T cell activation inhibitor 1"/>
    <property type="match status" value="1"/>
</dbReference>
<keyword evidence="4" id="KW-0812">Transmembrane</keyword>
<name>A0A8K1GH22_9PASS</name>